<evidence type="ECO:0000313" key="2">
    <source>
        <dbReference type="EMBL" id="CAD7667846.1"/>
    </source>
</evidence>
<comment type="caution">
    <text evidence="2">The sequence shown here is derived from an EMBL/GenBank/DDBJ whole genome shotgun (WGS) entry which is preliminary data.</text>
</comment>
<sequence length="96" mass="9904">MLEPSLCVNHSSRIATLKNSPSQPPVGGQLVGSEPGEAASWAPASCCWLCAWTATFPPLPCPAHPGSLCCLVGPRNGMSGLQKEHSGSEGLPEPLL</sequence>
<organism evidence="2 3">
    <name type="scientific">Nyctereutes procyonoides</name>
    <name type="common">Raccoon dog</name>
    <name type="synonym">Canis procyonoides</name>
    <dbReference type="NCBI Taxonomy" id="34880"/>
    <lineage>
        <taxon>Eukaryota</taxon>
        <taxon>Metazoa</taxon>
        <taxon>Chordata</taxon>
        <taxon>Craniata</taxon>
        <taxon>Vertebrata</taxon>
        <taxon>Euteleostomi</taxon>
        <taxon>Mammalia</taxon>
        <taxon>Eutheria</taxon>
        <taxon>Laurasiatheria</taxon>
        <taxon>Carnivora</taxon>
        <taxon>Caniformia</taxon>
        <taxon>Canidae</taxon>
        <taxon>Nyctereutes</taxon>
    </lineage>
</organism>
<dbReference type="Proteomes" id="UP000645828">
    <property type="component" value="Unassembled WGS sequence"/>
</dbReference>
<feature type="region of interest" description="Disordered" evidence="1">
    <location>
        <begin position="18"/>
        <end position="38"/>
    </location>
</feature>
<dbReference type="EMBL" id="CAJHUB010000649">
    <property type="protein sequence ID" value="CAD7667846.1"/>
    <property type="molecule type" value="Genomic_DNA"/>
</dbReference>
<keyword evidence="3" id="KW-1185">Reference proteome</keyword>
<evidence type="ECO:0000256" key="1">
    <source>
        <dbReference type="SAM" id="MobiDB-lite"/>
    </source>
</evidence>
<gene>
    <name evidence="2" type="ORF">NYPRO_LOCUS1130</name>
</gene>
<reference evidence="2" key="1">
    <citation type="submission" date="2020-12" db="EMBL/GenBank/DDBJ databases">
        <authorList>
            <consortium name="Molecular Ecology Group"/>
        </authorList>
    </citation>
    <scope>NUCLEOTIDE SEQUENCE</scope>
    <source>
        <strain evidence="2">TBG_1078</strain>
    </source>
</reference>
<accession>A0A811XUX0</accession>
<name>A0A811XUX0_NYCPR</name>
<evidence type="ECO:0000313" key="3">
    <source>
        <dbReference type="Proteomes" id="UP000645828"/>
    </source>
</evidence>
<dbReference type="AlphaFoldDB" id="A0A811XUX0"/>
<protein>
    <submittedName>
        <fullName evidence="2">(raccoon dog) hypothetical protein</fullName>
    </submittedName>
</protein>
<proteinExistence type="predicted"/>